<comment type="caution">
    <text evidence="2">The sequence shown here is derived from an EMBL/GenBank/DDBJ whole genome shotgun (WGS) entry which is preliminary data.</text>
</comment>
<reference evidence="2 3" key="1">
    <citation type="submission" date="2021-06" db="EMBL/GenBank/DDBJ databases">
        <title>A haploid diamondback moth (Plutella xylostella L.) genome assembly resolves 31 chromosomes and identifies a diamide resistance mutation.</title>
        <authorList>
            <person name="Ward C.M."/>
            <person name="Perry K.D."/>
            <person name="Baker G."/>
            <person name="Powis K."/>
            <person name="Heckel D.G."/>
            <person name="Baxter S.W."/>
        </authorList>
    </citation>
    <scope>NUCLEOTIDE SEQUENCE [LARGE SCALE GENOMIC DNA]</scope>
    <source>
        <strain evidence="2 3">LV</strain>
        <tissue evidence="2">Single pupa</tissue>
    </source>
</reference>
<name>A0ABQ7PZD1_PLUXY</name>
<feature type="region of interest" description="Disordered" evidence="1">
    <location>
        <begin position="17"/>
        <end position="37"/>
    </location>
</feature>
<sequence length="56" mass="5951">MQLSLTFRAVVTISGRGARSAARADTPRLSEPGDSCGRTRVTISPPAYLAWSARST</sequence>
<keyword evidence="3" id="KW-1185">Reference proteome</keyword>
<evidence type="ECO:0000313" key="2">
    <source>
        <dbReference type="EMBL" id="KAG7298246.1"/>
    </source>
</evidence>
<evidence type="ECO:0000256" key="1">
    <source>
        <dbReference type="SAM" id="MobiDB-lite"/>
    </source>
</evidence>
<protein>
    <submittedName>
        <fullName evidence="2">Uncharacterized protein</fullName>
    </submittedName>
</protein>
<organism evidence="2 3">
    <name type="scientific">Plutella xylostella</name>
    <name type="common">Diamondback moth</name>
    <name type="synonym">Plutella maculipennis</name>
    <dbReference type="NCBI Taxonomy" id="51655"/>
    <lineage>
        <taxon>Eukaryota</taxon>
        <taxon>Metazoa</taxon>
        <taxon>Ecdysozoa</taxon>
        <taxon>Arthropoda</taxon>
        <taxon>Hexapoda</taxon>
        <taxon>Insecta</taxon>
        <taxon>Pterygota</taxon>
        <taxon>Neoptera</taxon>
        <taxon>Endopterygota</taxon>
        <taxon>Lepidoptera</taxon>
        <taxon>Glossata</taxon>
        <taxon>Ditrysia</taxon>
        <taxon>Yponomeutoidea</taxon>
        <taxon>Plutellidae</taxon>
        <taxon>Plutella</taxon>
    </lineage>
</organism>
<dbReference type="Proteomes" id="UP000823941">
    <property type="component" value="Chromosome 25"/>
</dbReference>
<accession>A0ABQ7PZD1</accession>
<proteinExistence type="predicted"/>
<gene>
    <name evidence="2" type="ORF">JYU34_019066</name>
</gene>
<dbReference type="EMBL" id="JAHIBW010000025">
    <property type="protein sequence ID" value="KAG7298246.1"/>
    <property type="molecule type" value="Genomic_DNA"/>
</dbReference>
<evidence type="ECO:0000313" key="3">
    <source>
        <dbReference type="Proteomes" id="UP000823941"/>
    </source>
</evidence>